<keyword evidence="6" id="KW-1185">Reference proteome</keyword>
<dbReference type="PIRSF" id="PIRSF019455">
    <property type="entry name" value="CopR_AtkY"/>
    <property type="match status" value="1"/>
</dbReference>
<evidence type="ECO:0000313" key="6">
    <source>
        <dbReference type="Proteomes" id="UP000647416"/>
    </source>
</evidence>
<keyword evidence="4" id="KW-0804">Transcription</keyword>
<dbReference type="InterPro" id="IPR036388">
    <property type="entry name" value="WH-like_DNA-bd_sf"/>
</dbReference>
<evidence type="ECO:0000256" key="2">
    <source>
        <dbReference type="ARBA" id="ARBA00023015"/>
    </source>
</evidence>
<name>A0A926FFK2_9FIRM</name>
<keyword evidence="3" id="KW-0238">DNA-binding</keyword>
<gene>
    <name evidence="5" type="ORF">H8706_10450</name>
</gene>
<dbReference type="AlphaFoldDB" id="A0A926FFK2"/>
<sequence length="128" mass="15231">MKNFEKRLPDAELEIMKVIWHNECPISTSEVKRIIDEESNAARTQQTVQTLINRLIAKEYIAKDKRGKEYIYTPLVAEKDYVEFESERFLRKMHGNSITNLMRALFDSKKISDEDISELEKMFKEKRK</sequence>
<proteinExistence type="inferred from homology"/>
<dbReference type="Gene3D" id="1.10.4040.10">
    <property type="entry name" value="Penicillinase repressor domain"/>
    <property type="match status" value="1"/>
</dbReference>
<keyword evidence="2" id="KW-0805">Transcription regulation</keyword>
<accession>A0A926FFK2</accession>
<dbReference type="SUPFAM" id="SSF46785">
    <property type="entry name" value="Winged helix' DNA-binding domain"/>
    <property type="match status" value="1"/>
</dbReference>
<evidence type="ECO:0000256" key="1">
    <source>
        <dbReference type="ARBA" id="ARBA00011046"/>
    </source>
</evidence>
<dbReference type="GO" id="GO:0045892">
    <property type="term" value="P:negative regulation of DNA-templated transcription"/>
    <property type="evidence" value="ECO:0007669"/>
    <property type="project" value="InterPro"/>
</dbReference>
<dbReference type="Pfam" id="PF03965">
    <property type="entry name" value="Penicillinase_R"/>
    <property type="match status" value="1"/>
</dbReference>
<protein>
    <submittedName>
        <fullName evidence="5">BlaI/MecI/CopY family transcriptional regulator</fullName>
    </submittedName>
</protein>
<evidence type="ECO:0000256" key="3">
    <source>
        <dbReference type="ARBA" id="ARBA00023125"/>
    </source>
</evidence>
<comment type="caution">
    <text evidence="5">The sequence shown here is derived from an EMBL/GenBank/DDBJ whole genome shotgun (WGS) entry which is preliminary data.</text>
</comment>
<dbReference type="GO" id="GO:0003677">
    <property type="term" value="F:DNA binding"/>
    <property type="evidence" value="ECO:0007669"/>
    <property type="project" value="UniProtKB-KW"/>
</dbReference>
<dbReference type="Proteomes" id="UP000647416">
    <property type="component" value="Unassembled WGS sequence"/>
</dbReference>
<dbReference type="EMBL" id="JACRTE010000019">
    <property type="protein sequence ID" value="MBC8597280.1"/>
    <property type="molecule type" value="Genomic_DNA"/>
</dbReference>
<dbReference type="InterPro" id="IPR005650">
    <property type="entry name" value="BlaI_family"/>
</dbReference>
<reference evidence="5" key="1">
    <citation type="submission" date="2020-08" db="EMBL/GenBank/DDBJ databases">
        <title>Genome public.</title>
        <authorList>
            <person name="Liu C."/>
            <person name="Sun Q."/>
        </authorList>
    </citation>
    <scope>NUCLEOTIDE SEQUENCE</scope>
    <source>
        <strain evidence="5">NSJ-50</strain>
    </source>
</reference>
<dbReference type="InterPro" id="IPR036390">
    <property type="entry name" value="WH_DNA-bd_sf"/>
</dbReference>
<dbReference type="RefSeq" id="WP_262432592.1">
    <property type="nucleotide sequence ID" value="NZ_JACRTE010000019.1"/>
</dbReference>
<organism evidence="5 6">
    <name type="scientific">Qingrenia yutianensis</name>
    <dbReference type="NCBI Taxonomy" id="2763676"/>
    <lineage>
        <taxon>Bacteria</taxon>
        <taxon>Bacillati</taxon>
        <taxon>Bacillota</taxon>
        <taxon>Clostridia</taxon>
        <taxon>Eubacteriales</taxon>
        <taxon>Oscillospiraceae</taxon>
        <taxon>Qingrenia</taxon>
    </lineage>
</organism>
<dbReference type="Gene3D" id="1.10.10.10">
    <property type="entry name" value="Winged helix-like DNA-binding domain superfamily/Winged helix DNA-binding domain"/>
    <property type="match status" value="1"/>
</dbReference>
<evidence type="ECO:0000256" key="4">
    <source>
        <dbReference type="ARBA" id="ARBA00023163"/>
    </source>
</evidence>
<comment type="similarity">
    <text evidence="1">Belongs to the BlaI transcriptional regulatory family.</text>
</comment>
<evidence type="ECO:0000313" key="5">
    <source>
        <dbReference type="EMBL" id="MBC8597280.1"/>
    </source>
</evidence>